<keyword evidence="4" id="KW-0539">Nucleus</keyword>
<dbReference type="InParanoid" id="A0A0C3E415"/>
<dbReference type="Proteomes" id="UP000053989">
    <property type="component" value="Unassembled WGS sequence"/>
</dbReference>
<dbReference type="HOGENOM" id="CLU_008026_1_0_1"/>
<feature type="compositionally biased region" description="Polar residues" evidence="5">
    <location>
        <begin position="88"/>
        <end position="97"/>
    </location>
</feature>
<evidence type="ECO:0000259" key="6">
    <source>
        <dbReference type="SMART" id="SM00906"/>
    </source>
</evidence>
<evidence type="ECO:0000256" key="1">
    <source>
        <dbReference type="ARBA" id="ARBA00004123"/>
    </source>
</evidence>
<keyword evidence="2" id="KW-0479">Metal-binding</keyword>
<dbReference type="GO" id="GO:0008270">
    <property type="term" value="F:zinc ion binding"/>
    <property type="evidence" value="ECO:0007669"/>
    <property type="project" value="InterPro"/>
</dbReference>
<dbReference type="STRING" id="1036808.A0A0C3E415"/>
<dbReference type="GO" id="GO:0003700">
    <property type="term" value="F:DNA-binding transcription factor activity"/>
    <property type="evidence" value="ECO:0007669"/>
    <property type="project" value="InterPro"/>
</dbReference>
<evidence type="ECO:0000256" key="5">
    <source>
        <dbReference type="SAM" id="MobiDB-lite"/>
    </source>
</evidence>
<reference evidence="8" key="2">
    <citation type="submission" date="2015-01" db="EMBL/GenBank/DDBJ databases">
        <title>Evolutionary Origins and Diversification of the Mycorrhizal Mutualists.</title>
        <authorList>
            <consortium name="DOE Joint Genome Institute"/>
            <consortium name="Mycorrhizal Genomics Consortium"/>
            <person name="Kohler A."/>
            <person name="Kuo A."/>
            <person name="Nagy L.G."/>
            <person name="Floudas D."/>
            <person name="Copeland A."/>
            <person name="Barry K.W."/>
            <person name="Cichocki N."/>
            <person name="Veneault-Fourrey C."/>
            <person name="LaButti K."/>
            <person name="Lindquist E.A."/>
            <person name="Lipzen A."/>
            <person name="Lundell T."/>
            <person name="Morin E."/>
            <person name="Murat C."/>
            <person name="Riley R."/>
            <person name="Ohm R."/>
            <person name="Sun H."/>
            <person name="Tunlid A."/>
            <person name="Henrissat B."/>
            <person name="Grigoriev I.V."/>
            <person name="Hibbett D.S."/>
            <person name="Martin F."/>
        </authorList>
    </citation>
    <scope>NUCLEOTIDE SEQUENCE [LARGE SCALE GENOMIC DNA]</scope>
    <source>
        <strain evidence="8">Foug A</strain>
    </source>
</reference>
<accession>A0A0C3E415</accession>
<feature type="compositionally biased region" description="Low complexity" evidence="5">
    <location>
        <begin position="670"/>
        <end position="685"/>
    </location>
</feature>
<feature type="domain" description="Xylanolytic transcriptional activator regulatory" evidence="6">
    <location>
        <begin position="263"/>
        <end position="338"/>
    </location>
</feature>
<feature type="region of interest" description="Disordered" evidence="5">
    <location>
        <begin position="1"/>
        <end position="47"/>
    </location>
</feature>
<dbReference type="InterPro" id="IPR007219">
    <property type="entry name" value="XnlR_reg_dom"/>
</dbReference>
<feature type="compositionally biased region" description="Pro residues" evidence="5">
    <location>
        <begin position="1"/>
        <end position="32"/>
    </location>
</feature>
<comment type="subcellular location">
    <subcellularLocation>
        <location evidence="1">Nucleus</location>
    </subcellularLocation>
</comment>
<evidence type="ECO:0000313" key="7">
    <source>
        <dbReference type="EMBL" id="KIM62776.1"/>
    </source>
</evidence>
<dbReference type="PANTHER" id="PTHR46910:SF3">
    <property type="entry name" value="HALOTOLERANCE PROTEIN 9-RELATED"/>
    <property type="match status" value="1"/>
</dbReference>
<name>A0A0C3E415_9AGAM</name>
<dbReference type="OrthoDB" id="4064873at2759"/>
<feature type="region of interest" description="Disordered" evidence="5">
    <location>
        <begin position="608"/>
        <end position="643"/>
    </location>
</feature>
<organism evidence="7 8">
    <name type="scientific">Scleroderma citrinum Foug A</name>
    <dbReference type="NCBI Taxonomy" id="1036808"/>
    <lineage>
        <taxon>Eukaryota</taxon>
        <taxon>Fungi</taxon>
        <taxon>Dikarya</taxon>
        <taxon>Basidiomycota</taxon>
        <taxon>Agaricomycotina</taxon>
        <taxon>Agaricomycetes</taxon>
        <taxon>Agaricomycetidae</taxon>
        <taxon>Boletales</taxon>
        <taxon>Sclerodermatineae</taxon>
        <taxon>Sclerodermataceae</taxon>
        <taxon>Scleroderma</taxon>
    </lineage>
</organism>
<dbReference type="CDD" id="cd12148">
    <property type="entry name" value="fungal_TF_MHR"/>
    <property type="match status" value="1"/>
</dbReference>
<gene>
    <name evidence="7" type="ORF">SCLCIDRAFT_1214894</name>
</gene>
<evidence type="ECO:0000256" key="2">
    <source>
        <dbReference type="ARBA" id="ARBA00022723"/>
    </source>
</evidence>
<dbReference type="SMART" id="SM00906">
    <property type="entry name" value="Fungal_trans"/>
    <property type="match status" value="1"/>
</dbReference>
<feature type="region of interest" description="Disordered" evidence="5">
    <location>
        <begin position="666"/>
        <end position="685"/>
    </location>
</feature>
<proteinExistence type="predicted"/>
<reference evidence="7 8" key="1">
    <citation type="submission" date="2014-04" db="EMBL/GenBank/DDBJ databases">
        <authorList>
            <consortium name="DOE Joint Genome Institute"/>
            <person name="Kuo A."/>
            <person name="Kohler A."/>
            <person name="Nagy L.G."/>
            <person name="Floudas D."/>
            <person name="Copeland A."/>
            <person name="Barry K.W."/>
            <person name="Cichocki N."/>
            <person name="Veneault-Fourrey C."/>
            <person name="LaButti K."/>
            <person name="Lindquist E.A."/>
            <person name="Lipzen A."/>
            <person name="Lundell T."/>
            <person name="Morin E."/>
            <person name="Murat C."/>
            <person name="Sun H."/>
            <person name="Tunlid A."/>
            <person name="Henrissat B."/>
            <person name="Grigoriev I.V."/>
            <person name="Hibbett D.S."/>
            <person name="Martin F."/>
            <person name="Nordberg H.P."/>
            <person name="Cantor M.N."/>
            <person name="Hua S.X."/>
        </authorList>
    </citation>
    <scope>NUCLEOTIDE SEQUENCE [LARGE SCALE GENOMIC DNA]</scope>
    <source>
        <strain evidence="7 8">Foug A</strain>
    </source>
</reference>
<dbReference type="AlphaFoldDB" id="A0A0C3E415"/>
<keyword evidence="8" id="KW-1185">Reference proteome</keyword>
<evidence type="ECO:0000313" key="8">
    <source>
        <dbReference type="Proteomes" id="UP000053989"/>
    </source>
</evidence>
<dbReference type="PANTHER" id="PTHR46910">
    <property type="entry name" value="TRANSCRIPTION FACTOR PDR1"/>
    <property type="match status" value="1"/>
</dbReference>
<protein>
    <recommendedName>
        <fullName evidence="6">Xylanolytic transcriptional activator regulatory domain-containing protein</fullName>
    </recommendedName>
</protein>
<dbReference type="InterPro" id="IPR050987">
    <property type="entry name" value="AtrR-like"/>
</dbReference>
<evidence type="ECO:0000256" key="4">
    <source>
        <dbReference type="ARBA" id="ARBA00023242"/>
    </source>
</evidence>
<feature type="region of interest" description="Disordered" evidence="5">
    <location>
        <begin position="79"/>
        <end position="102"/>
    </location>
</feature>
<sequence>MHPGFPPPPPQHMPAPHQIPPQSAPTPLPPLPATQEVKGQDPQSLDMSDTRSIAKSFGVHPHIVNESQFPNANDREDLAVGSGGLTSGRDQNITESTVPRDPSKWTSVSVAINSSDLPGSKITVWLPKDRKMVNKVVDIYFTRLNVHRPVFFRSDFDDHLNALYDGRNVQHDPGFMCSMYLILALGTLSELNHKASVMDDTPKEPSGSPILTKKLLSVDWPEYYDFFERALVVKPHLRVTVSSLRALILLHWYLYTERQGRSLWRLVGSLVRLAIELGLHHDPTAQGNTFTDEESQLRIRLWGIVMVHDRGTSILLGRPLAIAPSDSNTPHPLRPVKGQPNDFTEHFLLSHPIAEIQADIINSLYASSSKSADGVMRQATRIIKSMIEFRRRLPEGYKFYFGGTDDWPLEKRQKLVQDITADQGLTLLKFGISRILLLRALFSSKELEYPQRSKALTDAIITSHNIIVVHNQLIRFPDIAFFVSPIPLHIAAMVILYGHMSHSECLSKETMIEDVWMALNVLPRFRWRWERKDLNGGHPLISRLAEKVLEVDLRSVAPTKGSVLMSELDWDTDMPGCTLGSPSLMSPTHMQAQKPSVVTHSPYQASGHMGPIVFGPQRPMPQSGSPGKDVTAQGSNGSNGPNKLADVPVGLFFPFYPENALAPNSGAQLSGVSSESGSASGDGNSGDYSQLLAAASGQPIGSSGSYQPSQEAYMLEEIAHAHVPHSGGHSGGVWMNVNQRGSAQYIAGS</sequence>
<dbReference type="EMBL" id="KN822040">
    <property type="protein sequence ID" value="KIM62776.1"/>
    <property type="molecule type" value="Genomic_DNA"/>
</dbReference>
<dbReference type="GO" id="GO:0006351">
    <property type="term" value="P:DNA-templated transcription"/>
    <property type="evidence" value="ECO:0007669"/>
    <property type="project" value="InterPro"/>
</dbReference>
<feature type="compositionally biased region" description="Polar residues" evidence="5">
    <location>
        <begin position="632"/>
        <end position="641"/>
    </location>
</feature>
<evidence type="ECO:0000256" key="3">
    <source>
        <dbReference type="ARBA" id="ARBA00023125"/>
    </source>
</evidence>
<dbReference type="GO" id="GO:0005634">
    <property type="term" value="C:nucleus"/>
    <property type="evidence" value="ECO:0007669"/>
    <property type="project" value="UniProtKB-SubCell"/>
</dbReference>
<dbReference type="Pfam" id="PF04082">
    <property type="entry name" value="Fungal_trans"/>
    <property type="match status" value="1"/>
</dbReference>
<dbReference type="GO" id="GO:0003677">
    <property type="term" value="F:DNA binding"/>
    <property type="evidence" value="ECO:0007669"/>
    <property type="project" value="UniProtKB-KW"/>
</dbReference>
<keyword evidence="3" id="KW-0238">DNA-binding</keyword>